<evidence type="ECO:0000256" key="6">
    <source>
        <dbReference type="ARBA" id="ARBA00023315"/>
    </source>
</evidence>
<dbReference type="Pfam" id="PF02817">
    <property type="entry name" value="E3_binding"/>
    <property type="match status" value="1"/>
</dbReference>
<sequence length="419" mass="45202">MNDLTVQNPPTVEIRAPLERDGTRAEVRRWLKESGEPVAKDEPVVELETDKVVVEVAAPAAGILEILQAAGGDVEPGAVLGRIGAGAGQSLEPQPGPNAEAPPSSESERVRFDPALRLSPVVRRLLAEHDLDPEALAEQGTGRDGRLTREDVLKVIAERTQPAGKQPVPAVTEEAAPERPAPSAGPRVASQVPHSTLRRTIAQRLQQSVTVAPHVTTVFEADFTAVEAHRRRHKPRFAEQGVRLTHTAYLVLAAVAAMRRVPEVNSRWHDDYLEVFADVNLGIGTALGEQGLIVPVIHQAQALSLLGIATRLQELTNAARGGSLRPEEVRGGTFTLSNHGVSGSLLATPIIINQPQSAILGVGALEKRVVVREIEGIDTFQARLKAYVSLTIDHRVLDGSQANAWLTRFIEVIESWPLE</sequence>
<comment type="subunit">
    <text evidence="3">Forms a 24-polypeptide structural core with octahedral symmetry.</text>
</comment>
<dbReference type="Pfam" id="PF00198">
    <property type="entry name" value="2-oxoacid_dh"/>
    <property type="match status" value="1"/>
</dbReference>
<dbReference type="GO" id="GO:0016407">
    <property type="term" value="F:acetyltransferase activity"/>
    <property type="evidence" value="ECO:0007669"/>
    <property type="project" value="TreeGrafter"/>
</dbReference>
<organism evidence="11 12">
    <name type="scientific">Pseudomonas oryzihabitans</name>
    <dbReference type="NCBI Taxonomy" id="47885"/>
    <lineage>
        <taxon>Bacteria</taxon>
        <taxon>Pseudomonadati</taxon>
        <taxon>Pseudomonadota</taxon>
        <taxon>Gammaproteobacteria</taxon>
        <taxon>Pseudomonadales</taxon>
        <taxon>Pseudomonadaceae</taxon>
        <taxon>Pseudomonas</taxon>
    </lineage>
</organism>
<name>A0A0U4HFJ2_9PSED</name>
<dbReference type="OrthoDB" id="9805770at2"/>
<dbReference type="Pfam" id="PF00364">
    <property type="entry name" value="Biotin_lipoyl"/>
    <property type="match status" value="1"/>
</dbReference>
<dbReference type="InterPro" id="IPR050743">
    <property type="entry name" value="2-oxoacid_DH_E2_comp"/>
</dbReference>
<dbReference type="AlphaFoldDB" id="A0A0U4HFJ2"/>
<dbReference type="PANTHER" id="PTHR43178:SF5">
    <property type="entry name" value="LIPOAMIDE ACYLTRANSFERASE COMPONENT OF BRANCHED-CHAIN ALPHA-KETO ACID DEHYDROGENASE COMPLEX, MITOCHONDRIAL"/>
    <property type="match status" value="1"/>
</dbReference>
<dbReference type="SUPFAM" id="SSF51230">
    <property type="entry name" value="Single hybrid motif"/>
    <property type="match status" value="1"/>
</dbReference>
<dbReference type="Gene3D" id="3.30.559.10">
    <property type="entry name" value="Chloramphenicol acetyltransferase-like domain"/>
    <property type="match status" value="1"/>
</dbReference>
<evidence type="ECO:0000256" key="7">
    <source>
        <dbReference type="RuleBase" id="RU003423"/>
    </source>
</evidence>
<evidence type="ECO:0000256" key="3">
    <source>
        <dbReference type="ARBA" id="ARBA00011484"/>
    </source>
</evidence>
<dbReference type="GO" id="GO:0005737">
    <property type="term" value="C:cytoplasm"/>
    <property type="evidence" value="ECO:0007669"/>
    <property type="project" value="TreeGrafter"/>
</dbReference>
<dbReference type="EMBL" id="CP013987">
    <property type="protein sequence ID" value="ALZ84602.1"/>
    <property type="molecule type" value="Genomic_DNA"/>
</dbReference>
<evidence type="ECO:0000256" key="8">
    <source>
        <dbReference type="SAM" id="MobiDB-lite"/>
    </source>
</evidence>
<dbReference type="Gene3D" id="2.40.50.100">
    <property type="match status" value="1"/>
</dbReference>
<comment type="similarity">
    <text evidence="2 7">Belongs to the 2-oxoacid dehydrogenase family.</text>
</comment>
<evidence type="ECO:0000256" key="2">
    <source>
        <dbReference type="ARBA" id="ARBA00007317"/>
    </source>
</evidence>
<dbReference type="PANTHER" id="PTHR43178">
    <property type="entry name" value="DIHYDROLIPOAMIDE ACETYLTRANSFERASE COMPONENT OF PYRUVATE DEHYDROGENASE COMPLEX"/>
    <property type="match status" value="1"/>
</dbReference>
<proteinExistence type="inferred from homology"/>
<keyword evidence="6 7" id="KW-0012">Acyltransferase</keyword>
<accession>A0A0U4HFJ2</accession>
<dbReference type="PROSITE" id="PS00189">
    <property type="entry name" value="LIPOYL"/>
    <property type="match status" value="1"/>
</dbReference>
<evidence type="ECO:0000313" key="12">
    <source>
        <dbReference type="Proteomes" id="UP000064137"/>
    </source>
</evidence>
<feature type="domain" description="Lipoyl-binding" evidence="9">
    <location>
        <begin position="11"/>
        <end position="84"/>
    </location>
</feature>
<dbReference type="KEGG" id="por:APT59_10500"/>
<evidence type="ECO:0000256" key="5">
    <source>
        <dbReference type="ARBA" id="ARBA00022823"/>
    </source>
</evidence>
<dbReference type="EC" id="2.3.1.-" evidence="7"/>
<keyword evidence="5 7" id="KW-0450">Lipoyl</keyword>
<feature type="region of interest" description="Disordered" evidence="8">
    <location>
        <begin position="85"/>
        <end position="112"/>
    </location>
</feature>
<gene>
    <name evidence="11" type="ORF">APT59_10500</name>
</gene>
<dbReference type="InterPro" id="IPR036625">
    <property type="entry name" value="E3-bd_dom_sf"/>
</dbReference>
<dbReference type="Gene3D" id="4.10.320.10">
    <property type="entry name" value="E3-binding domain"/>
    <property type="match status" value="1"/>
</dbReference>
<dbReference type="GO" id="GO:0031405">
    <property type="term" value="F:lipoic acid binding"/>
    <property type="evidence" value="ECO:0007669"/>
    <property type="project" value="TreeGrafter"/>
</dbReference>
<evidence type="ECO:0000259" key="9">
    <source>
        <dbReference type="PROSITE" id="PS50968"/>
    </source>
</evidence>
<dbReference type="SUPFAM" id="SSF52777">
    <property type="entry name" value="CoA-dependent acyltransferases"/>
    <property type="match status" value="1"/>
</dbReference>
<dbReference type="InterPro" id="IPR000089">
    <property type="entry name" value="Biotin_lipoyl"/>
</dbReference>
<keyword evidence="4 7" id="KW-0808">Transferase</keyword>
<dbReference type="PROSITE" id="PS51826">
    <property type="entry name" value="PSBD"/>
    <property type="match status" value="1"/>
</dbReference>
<evidence type="ECO:0000256" key="4">
    <source>
        <dbReference type="ARBA" id="ARBA00022679"/>
    </source>
</evidence>
<dbReference type="InterPro" id="IPR011053">
    <property type="entry name" value="Single_hybrid_motif"/>
</dbReference>
<dbReference type="PROSITE" id="PS50968">
    <property type="entry name" value="BIOTINYL_LIPOYL"/>
    <property type="match status" value="1"/>
</dbReference>
<evidence type="ECO:0000256" key="1">
    <source>
        <dbReference type="ARBA" id="ARBA00001938"/>
    </source>
</evidence>
<protein>
    <recommendedName>
        <fullName evidence="7">Dihydrolipoamide acetyltransferase component of pyruvate dehydrogenase complex</fullName>
        <ecNumber evidence="7">2.3.1.-</ecNumber>
    </recommendedName>
</protein>
<reference evidence="11 12" key="1">
    <citation type="submission" date="2016-01" db="EMBL/GenBank/DDBJ databases">
        <title>Annotation of Pseudomonas oryzihabitans USDA-ARS-USMARC-56511.</title>
        <authorList>
            <person name="Harhay G.P."/>
            <person name="Harhay D.M."/>
            <person name="Smith T.P.L."/>
            <person name="Bono J.L."/>
            <person name="Heaton M.P."/>
            <person name="Clawson M.L."/>
            <person name="Chitko-Mckown C.G."/>
            <person name="Capik S.F."/>
            <person name="DeDonder K.D."/>
            <person name="Apley M.D."/>
            <person name="Lubbers B.V."/>
            <person name="White B.J."/>
            <person name="Larson R.L."/>
        </authorList>
    </citation>
    <scope>NUCLEOTIDE SEQUENCE [LARGE SCALE GENOMIC DNA]</scope>
    <source>
        <strain evidence="11 12">USDA-ARS-USMARC-56511</strain>
    </source>
</reference>
<comment type="cofactor">
    <cofactor evidence="1 7">
        <name>(R)-lipoate</name>
        <dbReference type="ChEBI" id="CHEBI:83088"/>
    </cofactor>
</comment>
<dbReference type="InterPro" id="IPR004167">
    <property type="entry name" value="PSBD"/>
</dbReference>
<dbReference type="RefSeq" id="WP_059314793.1">
    <property type="nucleotide sequence ID" value="NZ_CP013987.1"/>
</dbReference>
<dbReference type="InterPro" id="IPR003016">
    <property type="entry name" value="2-oxoA_DH_lipoyl-BS"/>
</dbReference>
<dbReference type="SUPFAM" id="SSF47005">
    <property type="entry name" value="Peripheral subunit-binding domain of 2-oxo acid dehydrogenase complex"/>
    <property type="match status" value="1"/>
</dbReference>
<dbReference type="InterPro" id="IPR001078">
    <property type="entry name" value="2-oxoacid_DH_actylTfrase"/>
</dbReference>
<dbReference type="Proteomes" id="UP000064137">
    <property type="component" value="Chromosome"/>
</dbReference>
<evidence type="ECO:0000259" key="10">
    <source>
        <dbReference type="PROSITE" id="PS51826"/>
    </source>
</evidence>
<dbReference type="CDD" id="cd06849">
    <property type="entry name" value="lipoyl_domain"/>
    <property type="match status" value="1"/>
</dbReference>
<dbReference type="InterPro" id="IPR023213">
    <property type="entry name" value="CAT-like_dom_sf"/>
</dbReference>
<evidence type="ECO:0000313" key="11">
    <source>
        <dbReference type="EMBL" id="ALZ84602.1"/>
    </source>
</evidence>
<feature type="region of interest" description="Disordered" evidence="8">
    <location>
        <begin position="158"/>
        <end position="193"/>
    </location>
</feature>
<feature type="domain" description="Peripheral subunit-binding (PSBD)" evidence="10">
    <location>
        <begin position="117"/>
        <end position="156"/>
    </location>
</feature>